<dbReference type="STRING" id="1035309.A0A2C5XJS7"/>
<proteinExistence type="predicted"/>
<dbReference type="PANTHER" id="PTHR45929">
    <property type="entry name" value="JAK PATHWAY SIGNAL TRANSDUCTION ADAPTOR MOLECULE"/>
    <property type="match status" value="1"/>
</dbReference>
<keyword evidence="6" id="KW-1185">Reference proteome</keyword>
<dbReference type="EMBL" id="APWK03000006">
    <property type="protein sequence ID" value="PHH55890.1"/>
    <property type="molecule type" value="Genomic_DNA"/>
</dbReference>
<dbReference type="InterPro" id="IPR036028">
    <property type="entry name" value="SH3-like_dom_sf"/>
</dbReference>
<dbReference type="InterPro" id="IPR050670">
    <property type="entry name" value="STAM"/>
</dbReference>
<dbReference type="Gene3D" id="2.30.30.40">
    <property type="entry name" value="SH3 Domains"/>
    <property type="match status" value="1"/>
</dbReference>
<keyword evidence="1 2" id="KW-0728">SH3 domain</keyword>
<evidence type="ECO:0000256" key="2">
    <source>
        <dbReference type="PROSITE-ProRule" id="PRU00192"/>
    </source>
</evidence>
<dbReference type="AlphaFoldDB" id="A0A2C5XJS7"/>
<dbReference type="SMART" id="SM00326">
    <property type="entry name" value="SH3"/>
    <property type="match status" value="1"/>
</dbReference>
<feature type="compositionally biased region" description="Low complexity" evidence="3">
    <location>
        <begin position="50"/>
        <end position="69"/>
    </location>
</feature>
<dbReference type="PROSITE" id="PS50002">
    <property type="entry name" value="SH3"/>
    <property type="match status" value="1"/>
</dbReference>
<evidence type="ECO:0000313" key="5">
    <source>
        <dbReference type="EMBL" id="PHH55890.1"/>
    </source>
</evidence>
<evidence type="ECO:0000313" key="6">
    <source>
        <dbReference type="Proteomes" id="UP000222788"/>
    </source>
</evidence>
<dbReference type="Pfam" id="PF00018">
    <property type="entry name" value="SH3_1"/>
    <property type="match status" value="1"/>
</dbReference>
<dbReference type="CDD" id="cd00174">
    <property type="entry name" value="SH3"/>
    <property type="match status" value="1"/>
</dbReference>
<name>A0A2C5XJS7_9PEZI</name>
<dbReference type="PRINTS" id="PR00452">
    <property type="entry name" value="SH3DOMAIN"/>
</dbReference>
<sequence length="270" mass="28543">MTDRQKILETNRSIRTIKQELENLLGHGAIDESTFDSLSNLLPAEGSIRAGPSSATPTPAPAPAAASDPSPAPPAYNQTPAPEVPATRDAAPPAAPPPSGRPVLSTARALYMYVGGGDARDLAFNKDDRIDVYEHMNPDWWMGRNQRTGAEGIFPANYVLVEEQKAPIPGPGFYGQQPMYAPQPYGYHQPQQAYYPPQQPHQQQAQPGPAAPASNDANPMVAVSEGNKNEGGGGMSKLEEGGKKFGKKLGNAAIFGAGATIGSNIVNSIF</sequence>
<feature type="compositionally biased region" description="Low complexity" evidence="3">
    <location>
        <begin position="180"/>
        <end position="213"/>
    </location>
</feature>
<reference evidence="5 6" key="1">
    <citation type="journal article" date="2013" name="Fungal Biol.">
        <title>Analysis of microsatellite markers in the genome of the plant pathogen Ceratocystis fimbriata.</title>
        <authorList>
            <person name="Simpson M.C."/>
            <person name="Wilken P.M."/>
            <person name="Coetzee M.P."/>
            <person name="Wingfield M.J."/>
            <person name="Wingfield B.D."/>
        </authorList>
    </citation>
    <scope>NUCLEOTIDE SEQUENCE [LARGE SCALE GENOMIC DNA]</scope>
    <source>
        <strain evidence="5 6">CBS 114723</strain>
    </source>
</reference>
<evidence type="ECO:0000256" key="1">
    <source>
        <dbReference type="ARBA" id="ARBA00022443"/>
    </source>
</evidence>
<dbReference type="PANTHER" id="PTHR45929:SF7">
    <property type="entry name" value="LAS SEVENTEEN-BINDING PROTEIN 1"/>
    <property type="match status" value="1"/>
</dbReference>
<organism evidence="5 6">
    <name type="scientific">Ceratocystis fimbriata CBS 114723</name>
    <dbReference type="NCBI Taxonomy" id="1035309"/>
    <lineage>
        <taxon>Eukaryota</taxon>
        <taxon>Fungi</taxon>
        <taxon>Dikarya</taxon>
        <taxon>Ascomycota</taxon>
        <taxon>Pezizomycotina</taxon>
        <taxon>Sordariomycetes</taxon>
        <taxon>Hypocreomycetidae</taxon>
        <taxon>Microascales</taxon>
        <taxon>Ceratocystidaceae</taxon>
        <taxon>Ceratocystis</taxon>
    </lineage>
</organism>
<evidence type="ECO:0000259" key="4">
    <source>
        <dbReference type="PROSITE" id="PS50002"/>
    </source>
</evidence>
<feature type="region of interest" description="Disordered" evidence="3">
    <location>
        <begin position="44"/>
        <end position="102"/>
    </location>
</feature>
<evidence type="ECO:0000256" key="3">
    <source>
        <dbReference type="SAM" id="MobiDB-lite"/>
    </source>
</evidence>
<protein>
    <recommendedName>
        <fullName evidence="4">SH3 domain-containing protein</fullName>
    </recommendedName>
</protein>
<accession>A0A2C5XJS7</accession>
<gene>
    <name evidence="5" type="ORF">CFIMG_008392RA00001</name>
</gene>
<feature type="domain" description="SH3" evidence="4">
    <location>
        <begin position="102"/>
        <end position="164"/>
    </location>
</feature>
<comment type="caution">
    <text evidence="5">The sequence shown here is derived from an EMBL/GenBank/DDBJ whole genome shotgun (WGS) entry which is preliminary data.</text>
</comment>
<dbReference type="InterPro" id="IPR001452">
    <property type="entry name" value="SH3_domain"/>
</dbReference>
<dbReference type="OrthoDB" id="6250593at2759"/>
<dbReference type="SUPFAM" id="SSF50044">
    <property type="entry name" value="SH3-domain"/>
    <property type="match status" value="1"/>
</dbReference>
<feature type="region of interest" description="Disordered" evidence="3">
    <location>
        <begin position="172"/>
        <end position="239"/>
    </location>
</feature>
<dbReference type="Proteomes" id="UP000222788">
    <property type="component" value="Unassembled WGS sequence"/>
</dbReference>
<reference evidence="5 6" key="2">
    <citation type="journal article" date="2013" name="IMA Fungus">
        <title>IMA Genome-F 1: Ceratocystis fimbriata: Draft nuclear genome sequence for the plant pathogen, Ceratocystis fimbriata.</title>
        <authorList>
            <person name="Wilken P.M."/>
            <person name="Steenkamp E.T."/>
            <person name="Wingfield M.J."/>
            <person name="de Beer Z.W."/>
            <person name="Wingfield B.D."/>
        </authorList>
    </citation>
    <scope>NUCLEOTIDE SEQUENCE [LARGE SCALE GENOMIC DNA]</scope>
    <source>
        <strain evidence="5 6">CBS 114723</strain>
    </source>
</reference>